<evidence type="ECO:0000313" key="1">
    <source>
        <dbReference type="EMBL" id="CAK9269208.1"/>
    </source>
</evidence>
<sequence length="299" mass="34800">MKESSMKYARETWIDTYEDEEYYELLRECYGKSKVPKEEGQKRHKWRCIYCEEVFQCRPSLNYHRYKVCPTVGHRLKQYPIVGKGQRIVMKDQQAIVKGQLGKRKDHMASVEEDGMPLTIRDRLEVDNVHQFPRDTQTHQAPVMTTPNISNVLLEERGVFSSSERGPVWNLGVFEVTETVDTSGLGMGSENHEHVEVEGDGEGHALEVEDVEWGWSPLFCLLRDFPKLRPPDFPPRPWKHTREQFDVIKIAMMYDCSLKDIQKLRVSSHTLDIPIEVNKSKPKKFIHQIFLPGNVVSLE</sequence>
<reference evidence="1 2" key="1">
    <citation type="submission" date="2024-02" db="EMBL/GenBank/DDBJ databases">
        <authorList>
            <consortium name="ELIXIR-Norway"/>
            <consortium name="Elixir Norway"/>
        </authorList>
    </citation>
    <scope>NUCLEOTIDE SEQUENCE [LARGE SCALE GENOMIC DNA]</scope>
</reference>
<keyword evidence="2" id="KW-1185">Reference proteome</keyword>
<name>A0ABP0WQS9_9BRYO</name>
<protein>
    <submittedName>
        <fullName evidence="1">Uncharacterized protein</fullName>
    </submittedName>
</protein>
<proteinExistence type="predicted"/>
<gene>
    <name evidence="1" type="ORF">CSSPJE1EN1_LOCUS14686</name>
</gene>
<accession>A0ABP0WQS9</accession>
<dbReference type="Proteomes" id="UP001497444">
    <property type="component" value="Chromosome 2"/>
</dbReference>
<organism evidence="1 2">
    <name type="scientific">Sphagnum jensenii</name>
    <dbReference type="NCBI Taxonomy" id="128206"/>
    <lineage>
        <taxon>Eukaryota</taxon>
        <taxon>Viridiplantae</taxon>
        <taxon>Streptophyta</taxon>
        <taxon>Embryophyta</taxon>
        <taxon>Bryophyta</taxon>
        <taxon>Sphagnophytina</taxon>
        <taxon>Sphagnopsida</taxon>
        <taxon>Sphagnales</taxon>
        <taxon>Sphagnaceae</taxon>
        <taxon>Sphagnum</taxon>
    </lineage>
</organism>
<evidence type="ECO:0000313" key="2">
    <source>
        <dbReference type="Proteomes" id="UP001497444"/>
    </source>
</evidence>
<dbReference type="EMBL" id="OZ020097">
    <property type="protein sequence ID" value="CAK9269208.1"/>
    <property type="molecule type" value="Genomic_DNA"/>
</dbReference>